<evidence type="ECO:0000256" key="1">
    <source>
        <dbReference type="SAM" id="MobiDB-lite"/>
    </source>
</evidence>
<evidence type="ECO:0000313" key="2">
    <source>
        <dbReference type="EMBL" id="CAG8441238.1"/>
    </source>
</evidence>
<accession>A0A9N8VB34</accession>
<dbReference type="Proteomes" id="UP000789508">
    <property type="component" value="Unassembled WGS sequence"/>
</dbReference>
<feature type="compositionally biased region" description="Polar residues" evidence="1">
    <location>
        <begin position="81"/>
        <end position="92"/>
    </location>
</feature>
<name>A0A9N8VB34_9GLOM</name>
<protein>
    <submittedName>
        <fullName evidence="2">13851_t:CDS:1</fullName>
    </submittedName>
</protein>
<dbReference type="EMBL" id="CAJVPS010000018">
    <property type="protein sequence ID" value="CAG8441238.1"/>
    <property type="molecule type" value="Genomic_DNA"/>
</dbReference>
<feature type="compositionally biased region" description="Polar residues" evidence="1">
    <location>
        <begin position="116"/>
        <end position="146"/>
    </location>
</feature>
<reference evidence="2" key="1">
    <citation type="submission" date="2021-06" db="EMBL/GenBank/DDBJ databases">
        <authorList>
            <person name="Kallberg Y."/>
            <person name="Tangrot J."/>
            <person name="Rosling A."/>
        </authorList>
    </citation>
    <scope>NUCLEOTIDE SEQUENCE</scope>
    <source>
        <strain evidence="2">FL130A</strain>
    </source>
</reference>
<comment type="caution">
    <text evidence="2">The sequence shown here is derived from an EMBL/GenBank/DDBJ whole genome shotgun (WGS) entry which is preliminary data.</text>
</comment>
<organism evidence="2 3">
    <name type="scientific">Ambispora leptoticha</name>
    <dbReference type="NCBI Taxonomy" id="144679"/>
    <lineage>
        <taxon>Eukaryota</taxon>
        <taxon>Fungi</taxon>
        <taxon>Fungi incertae sedis</taxon>
        <taxon>Mucoromycota</taxon>
        <taxon>Glomeromycotina</taxon>
        <taxon>Glomeromycetes</taxon>
        <taxon>Archaeosporales</taxon>
        <taxon>Ambisporaceae</taxon>
        <taxon>Ambispora</taxon>
    </lineage>
</organism>
<gene>
    <name evidence="2" type="ORF">ALEPTO_LOCUS325</name>
</gene>
<dbReference type="AlphaFoldDB" id="A0A9N8VB34"/>
<proteinExistence type="predicted"/>
<feature type="region of interest" description="Disordered" evidence="1">
    <location>
        <begin position="62"/>
        <end position="152"/>
    </location>
</feature>
<evidence type="ECO:0000313" key="3">
    <source>
        <dbReference type="Proteomes" id="UP000789508"/>
    </source>
</evidence>
<keyword evidence="3" id="KW-1185">Reference proteome</keyword>
<sequence>MTTYYFDFYNYEEDLTTLTFAVFCEFKVAKQSNLKTEFASLPWIFQNVAAIKPPIDLPTTAASAGANTTKNRDKDKVTLPPKSTSPDANTTNNEDKDKASKPEITLPPKSNKNENTRLPVSNQPESNNPDSDLTKTAITLPKSNPPGSEEIDPNLTHIPISNPPDSTSPDLKSSIKIAISEPANPSVPTIKELENPKIVISNPPEITTIATKDADSYEPKIVPIAPIGKPTVSFNMKLNIFIRDYYDETGVGVVHSMQMLETNRGDIWDIIFKDSVQQFRKYNKRTIVPDNILIRNMSRSDAKIGIGIDRKPVSIIKRYVTEKGEVKSNLPNGAEIQIKTPPVFKAAVFRDSFDPTKAKEIDPSKILAFKIVEFVGINNHATFGVSGSLKKNALVPSIQYSRSK</sequence>
<dbReference type="OrthoDB" id="10382520at2759"/>